<reference evidence="1" key="2">
    <citation type="journal article" date="2015" name="Data Brief">
        <title>Shoot transcriptome of the giant reed, Arundo donax.</title>
        <authorList>
            <person name="Barrero R.A."/>
            <person name="Guerrero F.D."/>
            <person name="Moolhuijzen P."/>
            <person name="Goolsby J.A."/>
            <person name="Tidwell J."/>
            <person name="Bellgard S.E."/>
            <person name="Bellgard M.I."/>
        </authorList>
    </citation>
    <scope>NUCLEOTIDE SEQUENCE</scope>
    <source>
        <tissue evidence="1">Shoot tissue taken approximately 20 cm above the soil surface</tissue>
    </source>
</reference>
<accession>A0A0A9CF27</accession>
<organism evidence="1">
    <name type="scientific">Arundo donax</name>
    <name type="common">Giant reed</name>
    <name type="synonym">Donax arundinaceus</name>
    <dbReference type="NCBI Taxonomy" id="35708"/>
    <lineage>
        <taxon>Eukaryota</taxon>
        <taxon>Viridiplantae</taxon>
        <taxon>Streptophyta</taxon>
        <taxon>Embryophyta</taxon>
        <taxon>Tracheophyta</taxon>
        <taxon>Spermatophyta</taxon>
        <taxon>Magnoliopsida</taxon>
        <taxon>Liliopsida</taxon>
        <taxon>Poales</taxon>
        <taxon>Poaceae</taxon>
        <taxon>PACMAD clade</taxon>
        <taxon>Arundinoideae</taxon>
        <taxon>Arundineae</taxon>
        <taxon>Arundo</taxon>
    </lineage>
</organism>
<name>A0A0A9CF27_ARUDO</name>
<evidence type="ECO:0000313" key="1">
    <source>
        <dbReference type="EMBL" id="JAD74939.1"/>
    </source>
</evidence>
<protein>
    <submittedName>
        <fullName evidence="1">Uncharacterized protein</fullName>
    </submittedName>
</protein>
<proteinExistence type="predicted"/>
<sequence length="104" mass="11917">MWMVAWCTLQYQPFSSFSFSFENQLTASFFQRPRIPSVHHTGLNNMIQHMASSTSTRQVLARMGNWSHRRINHARSSSILSLSLGNIKQDLQIHGSNLLPKSLD</sequence>
<dbReference type="EMBL" id="GBRH01222956">
    <property type="protein sequence ID" value="JAD74939.1"/>
    <property type="molecule type" value="Transcribed_RNA"/>
</dbReference>
<reference evidence="1" key="1">
    <citation type="submission" date="2014-09" db="EMBL/GenBank/DDBJ databases">
        <authorList>
            <person name="Magalhaes I.L.F."/>
            <person name="Oliveira U."/>
            <person name="Santos F.R."/>
            <person name="Vidigal T.H.D.A."/>
            <person name="Brescovit A.D."/>
            <person name="Santos A.J."/>
        </authorList>
    </citation>
    <scope>NUCLEOTIDE SEQUENCE</scope>
    <source>
        <tissue evidence="1">Shoot tissue taken approximately 20 cm above the soil surface</tissue>
    </source>
</reference>
<dbReference type="AlphaFoldDB" id="A0A0A9CF27"/>